<feature type="region of interest" description="Disordered" evidence="1">
    <location>
        <begin position="26"/>
        <end position="85"/>
    </location>
</feature>
<comment type="caution">
    <text evidence="3">The sequence shown here is derived from an EMBL/GenBank/DDBJ whole genome shotgun (WGS) entry which is preliminary data.</text>
</comment>
<dbReference type="Proteomes" id="UP000631553">
    <property type="component" value="Unassembled WGS sequence"/>
</dbReference>
<evidence type="ECO:0000256" key="1">
    <source>
        <dbReference type="SAM" id="MobiDB-lite"/>
    </source>
</evidence>
<dbReference type="PROSITE" id="PS51257">
    <property type="entry name" value="PROKAR_LIPOPROTEIN"/>
    <property type="match status" value="1"/>
</dbReference>
<reference evidence="3 4" key="1">
    <citation type="submission" date="2020-07" db="EMBL/GenBank/DDBJ databases">
        <title>Sequencing the genomes of 1000 actinobacteria strains.</title>
        <authorList>
            <person name="Klenk H.-P."/>
        </authorList>
    </citation>
    <scope>NUCLEOTIDE SEQUENCE [LARGE SCALE GENOMIC DNA]</scope>
    <source>
        <strain evidence="3 4">DSM 43814</strain>
    </source>
</reference>
<sequence>MTKRARVLPAAVTILLALGLAACGSDPEPGDPSWANGSPKAVATSEAPPPEDPAASTNGKAPRTPSESPSTPAFRMPTKAAGTPGARKVVDAFKAAGLKVTNLRNQTVDCGPSGAGIGCAELLTTDAVKVYVFPTEANATNQMDVWGTDAFRKGAVVLSYLGTKTGAAERKRYNDVLAKLS</sequence>
<feature type="chain" id="PRO_5046443531" evidence="2">
    <location>
        <begin position="25"/>
        <end position="181"/>
    </location>
</feature>
<proteinExistence type="predicted"/>
<keyword evidence="2" id="KW-0732">Signal</keyword>
<gene>
    <name evidence="3" type="ORF">HDA35_003455</name>
</gene>
<organism evidence="3 4">
    <name type="scientific">Micromonospora purpureochromogenes</name>
    <dbReference type="NCBI Taxonomy" id="47872"/>
    <lineage>
        <taxon>Bacteria</taxon>
        <taxon>Bacillati</taxon>
        <taxon>Actinomycetota</taxon>
        <taxon>Actinomycetes</taxon>
        <taxon>Micromonosporales</taxon>
        <taxon>Micromonosporaceae</taxon>
        <taxon>Micromonospora</taxon>
    </lineage>
</organism>
<feature type="signal peptide" evidence="2">
    <location>
        <begin position="1"/>
        <end position="24"/>
    </location>
</feature>
<evidence type="ECO:0000313" key="4">
    <source>
        <dbReference type="Proteomes" id="UP000631553"/>
    </source>
</evidence>
<evidence type="ECO:0000313" key="3">
    <source>
        <dbReference type="EMBL" id="NYF57624.1"/>
    </source>
</evidence>
<name>A0ABX2RQW5_9ACTN</name>
<dbReference type="RefSeq" id="WP_179803678.1">
    <property type="nucleotide sequence ID" value="NZ_JACCCQ010000001.1"/>
</dbReference>
<keyword evidence="4" id="KW-1185">Reference proteome</keyword>
<accession>A0ABX2RQW5</accession>
<evidence type="ECO:0000256" key="2">
    <source>
        <dbReference type="SAM" id="SignalP"/>
    </source>
</evidence>
<dbReference type="EMBL" id="JACCCQ010000001">
    <property type="protein sequence ID" value="NYF57624.1"/>
    <property type="molecule type" value="Genomic_DNA"/>
</dbReference>
<protein>
    <submittedName>
        <fullName evidence="3">Uncharacterized protein</fullName>
    </submittedName>
</protein>